<protein>
    <submittedName>
        <fullName evidence="1">TIGR02444 family protein</fullName>
    </submittedName>
</protein>
<dbReference type="Proteomes" id="UP000305674">
    <property type="component" value="Unassembled WGS sequence"/>
</dbReference>
<dbReference type="Pfam" id="PF09523">
    <property type="entry name" value="DUF2390"/>
    <property type="match status" value="1"/>
</dbReference>
<gene>
    <name evidence="1" type="ORF">FCL40_14070</name>
</gene>
<dbReference type="EMBL" id="SWCI01000010">
    <property type="protein sequence ID" value="TKB48048.1"/>
    <property type="molecule type" value="Genomic_DNA"/>
</dbReference>
<comment type="caution">
    <text evidence="1">The sequence shown here is derived from an EMBL/GenBank/DDBJ whole genome shotgun (WGS) entry which is preliminary data.</text>
</comment>
<dbReference type="OrthoDB" id="6398692at2"/>
<organism evidence="1 2">
    <name type="scientific">Ferrimonas sediminicola</name>
    <dbReference type="NCBI Taxonomy" id="2569538"/>
    <lineage>
        <taxon>Bacteria</taxon>
        <taxon>Pseudomonadati</taxon>
        <taxon>Pseudomonadota</taxon>
        <taxon>Gammaproteobacteria</taxon>
        <taxon>Alteromonadales</taxon>
        <taxon>Ferrimonadaceae</taxon>
        <taxon>Ferrimonas</taxon>
    </lineage>
</organism>
<dbReference type="InterPro" id="IPR012659">
    <property type="entry name" value="CHP02444"/>
</dbReference>
<sequence length="166" mass="19432">MISHESLWQFGDKIWQHEQARQICLLMQDQYHIDPNLLLLAILMEHEQMFLDGERFTTLRKAKDEWEQRMVGPYRQLRKLAKTSLPEESYRQMLEVELVMEKRSQRLMVKALQHLRVEQEGDNLTACLQAHDLNPGDLPSELLGQLSELFDLASQAINQPALRAVP</sequence>
<evidence type="ECO:0000313" key="2">
    <source>
        <dbReference type="Proteomes" id="UP000305674"/>
    </source>
</evidence>
<name>A0A4U1BB31_9GAMM</name>
<dbReference type="AlphaFoldDB" id="A0A4U1BB31"/>
<dbReference type="RefSeq" id="WP_136853937.1">
    <property type="nucleotide sequence ID" value="NZ_SWCI01000010.1"/>
</dbReference>
<proteinExistence type="predicted"/>
<accession>A0A4U1BB31</accession>
<evidence type="ECO:0000313" key="1">
    <source>
        <dbReference type="EMBL" id="TKB48048.1"/>
    </source>
</evidence>
<reference evidence="1 2" key="1">
    <citation type="submission" date="2019-04" db="EMBL/GenBank/DDBJ databases">
        <authorList>
            <person name="Hwang J.C."/>
        </authorList>
    </citation>
    <scope>NUCLEOTIDE SEQUENCE [LARGE SCALE GENOMIC DNA]</scope>
    <source>
        <strain evidence="1 2">IMCC35001</strain>
    </source>
</reference>
<dbReference type="NCBIfam" id="TIGR02444">
    <property type="entry name" value="TIGR02444 family protein"/>
    <property type="match status" value="1"/>
</dbReference>
<keyword evidence="2" id="KW-1185">Reference proteome</keyword>